<name>W1YGR7_9ZZZZ</name>
<evidence type="ECO:0000313" key="1">
    <source>
        <dbReference type="EMBL" id="ETJ41682.1"/>
    </source>
</evidence>
<comment type="caution">
    <text evidence="1">The sequence shown here is derived from an EMBL/GenBank/DDBJ whole genome shotgun (WGS) entry which is preliminary data.</text>
</comment>
<gene>
    <name evidence="1" type="ORF">Q604_UNBC04394G0001</name>
</gene>
<accession>W1YGR7</accession>
<sequence>MLQDLSGEAKYLLFDQMQLPFSTLVLRMQDQ</sequence>
<protein>
    <submittedName>
        <fullName evidence="1">Uncharacterized protein</fullName>
    </submittedName>
</protein>
<proteinExistence type="predicted"/>
<reference evidence="1" key="1">
    <citation type="submission" date="2013-12" db="EMBL/GenBank/DDBJ databases">
        <title>A Varibaculum cambriense genome reconstructed from a premature infant gut community with otherwise low bacterial novelty that shifts toward anaerobic metabolism during the third week of life.</title>
        <authorList>
            <person name="Brown C.T."/>
            <person name="Sharon I."/>
            <person name="Thomas B.C."/>
            <person name="Castelle C.J."/>
            <person name="Morowitz M.J."/>
            <person name="Banfield J.F."/>
        </authorList>
    </citation>
    <scope>NUCLEOTIDE SEQUENCE</scope>
</reference>
<dbReference type="AlphaFoldDB" id="W1YGR7"/>
<feature type="non-terminal residue" evidence="1">
    <location>
        <position position="31"/>
    </location>
</feature>
<dbReference type="EMBL" id="AZMM01004394">
    <property type="protein sequence ID" value="ETJ41682.1"/>
    <property type="molecule type" value="Genomic_DNA"/>
</dbReference>
<organism evidence="1">
    <name type="scientific">human gut metagenome</name>
    <dbReference type="NCBI Taxonomy" id="408170"/>
    <lineage>
        <taxon>unclassified sequences</taxon>
        <taxon>metagenomes</taxon>
        <taxon>organismal metagenomes</taxon>
    </lineage>
</organism>